<dbReference type="EMBL" id="CP073041">
    <property type="protein sequence ID" value="UXE62188.1"/>
    <property type="molecule type" value="Genomic_DNA"/>
</dbReference>
<protein>
    <submittedName>
        <fullName evidence="2">Uncharacterized protein</fullName>
    </submittedName>
</protein>
<reference evidence="2" key="1">
    <citation type="submission" date="2021-04" db="EMBL/GenBank/DDBJ databases">
        <title>Genome sequence of Woronichinia naegeliana from Washington state freshwater lake bloom.</title>
        <authorList>
            <person name="Dreher T.W."/>
        </authorList>
    </citation>
    <scope>NUCLEOTIDE SEQUENCE</scope>
    <source>
        <strain evidence="2">WA131</strain>
    </source>
</reference>
<dbReference type="Proteomes" id="UP001065613">
    <property type="component" value="Chromosome"/>
</dbReference>
<evidence type="ECO:0000313" key="2">
    <source>
        <dbReference type="EMBL" id="UXE62188.1"/>
    </source>
</evidence>
<name>A0A977PXE5_9CYAN</name>
<feature type="region of interest" description="Disordered" evidence="1">
    <location>
        <begin position="1"/>
        <end position="24"/>
    </location>
</feature>
<evidence type="ECO:0000256" key="1">
    <source>
        <dbReference type="SAM" id="MobiDB-lite"/>
    </source>
</evidence>
<organism evidence="2">
    <name type="scientific">Woronichinia naegeliana WA131</name>
    <dbReference type="NCBI Taxonomy" id="2824559"/>
    <lineage>
        <taxon>Bacteria</taxon>
        <taxon>Bacillati</taxon>
        <taxon>Cyanobacteriota</taxon>
        <taxon>Cyanophyceae</taxon>
        <taxon>Synechococcales</taxon>
        <taxon>Coelosphaeriaceae</taxon>
        <taxon>Woronichinia</taxon>
    </lineage>
</organism>
<proteinExistence type="predicted"/>
<dbReference type="KEGG" id="wna:KA717_04895"/>
<accession>A0A977PXE5</accession>
<gene>
    <name evidence="2" type="ORF">KA717_04895</name>
</gene>
<dbReference type="AlphaFoldDB" id="A0A977PXE5"/>
<sequence length="52" mass="6158">MFSCELAEKTERSPSERQPKRRESTAIAVAWNREPIEWFENGLRLKNSDEFS</sequence>